<evidence type="ECO:0000313" key="1">
    <source>
        <dbReference type="EMBL" id="QEC67221.1"/>
    </source>
</evidence>
<dbReference type="Proteomes" id="UP000321533">
    <property type="component" value="Chromosome"/>
</dbReference>
<organism evidence="1 2">
    <name type="scientific">Panacibacter ginsenosidivorans</name>
    <dbReference type="NCBI Taxonomy" id="1813871"/>
    <lineage>
        <taxon>Bacteria</taxon>
        <taxon>Pseudomonadati</taxon>
        <taxon>Bacteroidota</taxon>
        <taxon>Chitinophagia</taxon>
        <taxon>Chitinophagales</taxon>
        <taxon>Chitinophagaceae</taxon>
        <taxon>Panacibacter</taxon>
    </lineage>
</organism>
<proteinExistence type="predicted"/>
<protein>
    <submittedName>
        <fullName evidence="1">Uncharacterized protein</fullName>
    </submittedName>
</protein>
<dbReference type="EMBL" id="CP042435">
    <property type="protein sequence ID" value="QEC67221.1"/>
    <property type="molecule type" value="Genomic_DNA"/>
</dbReference>
<dbReference type="AlphaFoldDB" id="A0A5B8V8Q6"/>
<dbReference type="OrthoDB" id="680586at2"/>
<keyword evidence="2" id="KW-1185">Reference proteome</keyword>
<dbReference type="RefSeq" id="WP_147189028.1">
    <property type="nucleotide sequence ID" value="NZ_CP042435.1"/>
</dbReference>
<name>A0A5B8V8Q6_9BACT</name>
<sequence length="259" mass="29807">MASGQYYFNDILTTKQTNKQYKLLKDNNVQQVSAKSFEADGTISEGFSLTQQLSEGSTVITTISEHPGSPRTISTSQYNNNKIRKTVDSSDKIKSTTTYSYNNNDLASISTITEDAFMNNSAIEVHQWIYENAAPARMLLIKNNIDTTIVQLIKDSVGNIAEERWMKRGTRVETYYYYYNTKNNLTDIVRYNIRAQRLLPDFIFEYDDKGTITQAIQVPQSSGDYLVWKYIYNPNGLKQKELCFTKEKQPVGRIEYSYK</sequence>
<dbReference type="KEGG" id="pgin:FRZ67_07900"/>
<gene>
    <name evidence="1" type="ORF">FRZ67_07900</name>
</gene>
<evidence type="ECO:0000313" key="2">
    <source>
        <dbReference type="Proteomes" id="UP000321533"/>
    </source>
</evidence>
<accession>A0A5B8V8Q6</accession>
<reference evidence="1 2" key="1">
    <citation type="journal article" date="2016" name="Int. J. Syst. Evol. Microbiol.">
        <title>Panacibacter ginsenosidivorans gen. nov., sp. nov., with ginsenoside converting activity isolated from soil of a ginseng field.</title>
        <authorList>
            <person name="Siddiqi M.Z."/>
            <person name="Muhammad Shafi S."/>
            <person name="Choi K.D."/>
            <person name="Im W.T."/>
        </authorList>
    </citation>
    <scope>NUCLEOTIDE SEQUENCE [LARGE SCALE GENOMIC DNA]</scope>
    <source>
        <strain evidence="1 2">Gsoil1550</strain>
    </source>
</reference>